<dbReference type="GO" id="GO:0016780">
    <property type="term" value="F:phosphotransferase activity, for other substituted phosphate groups"/>
    <property type="evidence" value="ECO:0007669"/>
    <property type="project" value="TreeGrafter"/>
</dbReference>
<dbReference type="EMBL" id="PVTG01000010">
    <property type="protein sequence ID" value="PRY48126.1"/>
    <property type="molecule type" value="Genomic_DNA"/>
</dbReference>
<organism evidence="9 10">
    <name type="scientific">Geodermatophilus tzadiensis</name>
    <dbReference type="NCBI Taxonomy" id="1137988"/>
    <lineage>
        <taxon>Bacteria</taxon>
        <taxon>Bacillati</taxon>
        <taxon>Actinomycetota</taxon>
        <taxon>Actinomycetes</taxon>
        <taxon>Geodermatophilales</taxon>
        <taxon>Geodermatophilaceae</taxon>
        <taxon>Geodermatophilus</taxon>
    </lineage>
</organism>
<dbReference type="PANTHER" id="PTHR30576:SF10">
    <property type="entry name" value="SLL5057 PROTEIN"/>
    <property type="match status" value="1"/>
</dbReference>
<keyword evidence="5 7" id="KW-1133">Transmembrane helix</keyword>
<dbReference type="InterPro" id="IPR003362">
    <property type="entry name" value="Bact_transf"/>
</dbReference>
<keyword evidence="6 7" id="KW-0472">Membrane</keyword>
<protein>
    <submittedName>
        <fullName evidence="9">Undecaprenyl-phosphate galactose phosphotransferase WbaP/exopolysaccharide biosynthesis polyprenyl glycosylphosphotransferase</fullName>
    </submittedName>
</protein>
<comment type="similarity">
    <text evidence="2">Belongs to the bacterial sugar transferase family.</text>
</comment>
<evidence type="ECO:0000256" key="7">
    <source>
        <dbReference type="SAM" id="Phobius"/>
    </source>
</evidence>
<dbReference type="PANTHER" id="PTHR30576">
    <property type="entry name" value="COLANIC BIOSYNTHESIS UDP-GLUCOSE LIPID CARRIER TRANSFERASE"/>
    <property type="match status" value="1"/>
</dbReference>
<evidence type="ECO:0000256" key="1">
    <source>
        <dbReference type="ARBA" id="ARBA00004141"/>
    </source>
</evidence>
<dbReference type="InterPro" id="IPR017475">
    <property type="entry name" value="EPS_sugar_tfrase"/>
</dbReference>
<evidence type="ECO:0000313" key="9">
    <source>
        <dbReference type="EMBL" id="PRY48126.1"/>
    </source>
</evidence>
<evidence type="ECO:0000256" key="4">
    <source>
        <dbReference type="ARBA" id="ARBA00022692"/>
    </source>
</evidence>
<feature type="domain" description="Bacterial sugar transferase" evidence="8">
    <location>
        <begin position="317"/>
        <end position="505"/>
    </location>
</feature>
<name>A0A2T0TR26_9ACTN</name>
<keyword evidence="3 9" id="KW-0808">Transferase</keyword>
<dbReference type="Proteomes" id="UP000239210">
    <property type="component" value="Unassembled WGS sequence"/>
</dbReference>
<sequence length="511" mass="55686">MALEVPRTREPVELADLVRGAPARTTRLGPVPTGASPLRARSPDRRPLHWVPRYITAAVASDLVAAAVCGVGAHLVRFGTDVGPATQVAVAVFPLVWVAVVALGGGYEVSTIGTGNEEFRSVLHAGLAGLAAIGFASYAGNWQLSRALVVIAVPTTVVMSAVGRYVLRRWVHRLRAAGRCMRTVLAVGREGAVVDLVRQLQRERHCGMAVVAACVPHPHDASLLRAEGVQVVGDLAHVREAVSVWEVDAVAVTSSSETAAAYLRRLSWQLEGTGVELLVAPGLMEVAGPRMHMRPFIGLPLVHVEEPHFTGPKRVVKTSLDWIGAVALVLLALPILVGLAVAIRVDSRGPVLFRQTRIGRAGRPFTMMKFRTMVTDAEAHRAELGTRNQNADGLLFKIRKDPRVTRVGQMLRRHSLDELPQLFNVLLGHMSLVGPRPPLPEEVARYDDSVRRRLLVKPGLTGLWQVSGRSDLTWEEAVRLDLRYVENWSLALDLMILWKTLRAVVRGEGAY</sequence>
<feature type="transmembrane region" description="Helical" evidence="7">
    <location>
        <begin position="121"/>
        <end position="140"/>
    </location>
</feature>
<evidence type="ECO:0000256" key="5">
    <source>
        <dbReference type="ARBA" id="ARBA00022989"/>
    </source>
</evidence>
<reference evidence="9 10" key="1">
    <citation type="submission" date="2018-03" db="EMBL/GenBank/DDBJ databases">
        <title>Genomic Encyclopedia of Archaeal and Bacterial Type Strains, Phase II (KMG-II): from individual species to whole genera.</title>
        <authorList>
            <person name="Goeker M."/>
        </authorList>
    </citation>
    <scope>NUCLEOTIDE SEQUENCE [LARGE SCALE GENOMIC DNA]</scope>
    <source>
        <strain evidence="9 10">DSM 45416</strain>
    </source>
</reference>
<accession>A0A2T0TR26</accession>
<gene>
    <name evidence="9" type="ORF">LY71_11012</name>
</gene>
<evidence type="ECO:0000313" key="10">
    <source>
        <dbReference type="Proteomes" id="UP000239210"/>
    </source>
</evidence>
<feature type="transmembrane region" description="Helical" evidence="7">
    <location>
        <begin position="88"/>
        <end position="109"/>
    </location>
</feature>
<feature type="transmembrane region" description="Helical" evidence="7">
    <location>
        <begin position="146"/>
        <end position="167"/>
    </location>
</feature>
<keyword evidence="4 7" id="KW-0812">Transmembrane</keyword>
<comment type="subcellular location">
    <subcellularLocation>
        <location evidence="1">Membrane</location>
        <topology evidence="1">Multi-pass membrane protein</topology>
    </subcellularLocation>
</comment>
<dbReference type="GO" id="GO:0016020">
    <property type="term" value="C:membrane"/>
    <property type="evidence" value="ECO:0007669"/>
    <property type="project" value="UniProtKB-SubCell"/>
</dbReference>
<evidence type="ECO:0000256" key="3">
    <source>
        <dbReference type="ARBA" id="ARBA00022679"/>
    </source>
</evidence>
<keyword evidence="10" id="KW-1185">Reference proteome</keyword>
<comment type="caution">
    <text evidence="9">The sequence shown here is derived from an EMBL/GenBank/DDBJ whole genome shotgun (WGS) entry which is preliminary data.</text>
</comment>
<dbReference type="Gene3D" id="3.40.50.720">
    <property type="entry name" value="NAD(P)-binding Rossmann-like Domain"/>
    <property type="match status" value="1"/>
</dbReference>
<evidence type="ECO:0000259" key="8">
    <source>
        <dbReference type="Pfam" id="PF02397"/>
    </source>
</evidence>
<dbReference type="NCBIfam" id="TIGR03025">
    <property type="entry name" value="EPS_sugtrans"/>
    <property type="match status" value="1"/>
</dbReference>
<dbReference type="Pfam" id="PF02397">
    <property type="entry name" value="Bac_transf"/>
    <property type="match status" value="1"/>
</dbReference>
<evidence type="ECO:0000256" key="2">
    <source>
        <dbReference type="ARBA" id="ARBA00006464"/>
    </source>
</evidence>
<dbReference type="AlphaFoldDB" id="A0A2T0TR26"/>
<feature type="transmembrane region" description="Helical" evidence="7">
    <location>
        <begin position="322"/>
        <end position="343"/>
    </location>
</feature>
<evidence type="ECO:0000256" key="6">
    <source>
        <dbReference type="ARBA" id="ARBA00023136"/>
    </source>
</evidence>
<proteinExistence type="inferred from homology"/>
<feature type="transmembrane region" description="Helical" evidence="7">
    <location>
        <begin position="54"/>
        <end position="76"/>
    </location>
</feature>
<dbReference type="Pfam" id="PF13727">
    <property type="entry name" value="CoA_binding_3"/>
    <property type="match status" value="1"/>
</dbReference>